<dbReference type="AlphaFoldDB" id="A0A1A9Z2L0"/>
<protein>
    <submittedName>
        <fullName evidence="1">Uncharacterized protein</fullName>
    </submittedName>
</protein>
<organism evidence="1 2">
    <name type="scientific">Glossina pallidipes</name>
    <name type="common">Tsetse fly</name>
    <dbReference type="NCBI Taxonomy" id="7398"/>
    <lineage>
        <taxon>Eukaryota</taxon>
        <taxon>Metazoa</taxon>
        <taxon>Ecdysozoa</taxon>
        <taxon>Arthropoda</taxon>
        <taxon>Hexapoda</taxon>
        <taxon>Insecta</taxon>
        <taxon>Pterygota</taxon>
        <taxon>Neoptera</taxon>
        <taxon>Endopterygota</taxon>
        <taxon>Diptera</taxon>
        <taxon>Brachycera</taxon>
        <taxon>Muscomorpha</taxon>
        <taxon>Hippoboscoidea</taxon>
        <taxon>Glossinidae</taxon>
        <taxon>Glossina</taxon>
    </lineage>
</organism>
<accession>A0A1A9Z2L0</accession>
<sequence length="157" mass="17949">MTIAEQLEAKGREKGKHEGYQLGRQDAIRQLAKQLFANGVDRQIIKTSTGSGTVYSGLEGSETHEARMIKSDYTGQYPVDAVTIEKFAELIGKTDEAVRLMIKREKLPVVDFQDPNKPNSRVSETWIYLAEFNRIVREAYFNRPAEERDAWLKWLGL</sequence>
<reference evidence="2" key="1">
    <citation type="submission" date="2014-03" db="EMBL/GenBank/DDBJ databases">
        <authorList>
            <person name="Aksoy S."/>
            <person name="Warren W."/>
            <person name="Wilson R.K."/>
        </authorList>
    </citation>
    <scope>NUCLEOTIDE SEQUENCE [LARGE SCALE GENOMIC DNA]</scope>
    <source>
        <strain evidence="2">IAEA</strain>
    </source>
</reference>
<dbReference type="VEuPathDB" id="VectorBase:GPAI001806"/>
<dbReference type="Proteomes" id="UP000092445">
    <property type="component" value="Unassembled WGS sequence"/>
</dbReference>
<dbReference type="Pfam" id="PF10743">
    <property type="entry name" value="Phage_Cox"/>
    <property type="match status" value="1"/>
</dbReference>
<evidence type="ECO:0000313" key="1">
    <source>
        <dbReference type="EnsemblMetazoa" id="GPAI001806-PA"/>
    </source>
</evidence>
<dbReference type="InterPro" id="IPR019679">
    <property type="entry name" value="Phage_P2_Cox"/>
</dbReference>
<dbReference type="Gene3D" id="6.10.200.10">
    <property type="entry name" value="Regulatory phage protein Cox"/>
    <property type="match status" value="1"/>
</dbReference>
<reference evidence="1" key="2">
    <citation type="submission" date="2020-05" db="UniProtKB">
        <authorList>
            <consortium name="EnsemblMetazoa"/>
        </authorList>
    </citation>
    <scope>IDENTIFICATION</scope>
    <source>
        <strain evidence="1">IAEA</strain>
    </source>
</reference>
<dbReference type="InterPro" id="IPR038147">
    <property type="entry name" value="Cox_sf"/>
</dbReference>
<dbReference type="EnsemblMetazoa" id="GPAI001806-RA">
    <property type="protein sequence ID" value="GPAI001806-PA"/>
    <property type="gene ID" value="GPAI001806"/>
</dbReference>
<name>A0A1A9Z2L0_GLOPL</name>
<keyword evidence="2" id="KW-1185">Reference proteome</keyword>
<evidence type="ECO:0000313" key="2">
    <source>
        <dbReference type="Proteomes" id="UP000092445"/>
    </source>
</evidence>
<proteinExistence type="predicted"/>